<dbReference type="Proteomes" id="UP000095751">
    <property type="component" value="Unassembled WGS sequence"/>
</dbReference>
<accession>A0A1E7FYT5</accession>
<name>A0A1E7FYT5_9STRA</name>
<evidence type="ECO:0000256" key="1">
    <source>
        <dbReference type="SAM" id="MobiDB-lite"/>
    </source>
</evidence>
<dbReference type="KEGG" id="fcy:FRACYDRAFT_267498"/>
<feature type="region of interest" description="Disordered" evidence="1">
    <location>
        <begin position="174"/>
        <end position="193"/>
    </location>
</feature>
<dbReference type="EMBL" id="KV784353">
    <property type="protein sequence ID" value="OEU23310.1"/>
    <property type="molecule type" value="Genomic_DNA"/>
</dbReference>
<dbReference type="InParanoid" id="A0A1E7FYT5"/>
<reference evidence="2 3" key="1">
    <citation type="submission" date="2016-09" db="EMBL/GenBank/DDBJ databases">
        <title>Extensive genetic diversity and differential bi-allelic expression allows diatom success in the polar Southern Ocean.</title>
        <authorList>
            <consortium name="DOE Joint Genome Institute"/>
            <person name="Mock T."/>
            <person name="Otillar R.P."/>
            <person name="Strauss J."/>
            <person name="Dupont C."/>
            <person name="Frickenhaus S."/>
            <person name="Maumus F."/>
            <person name="Mcmullan M."/>
            <person name="Sanges R."/>
            <person name="Schmutz J."/>
            <person name="Toseland A."/>
            <person name="Valas R."/>
            <person name="Veluchamy A."/>
            <person name="Ward B.J."/>
            <person name="Allen A."/>
            <person name="Barry K."/>
            <person name="Falciatore A."/>
            <person name="Ferrante M."/>
            <person name="Fortunato A.E."/>
            <person name="Gloeckner G."/>
            <person name="Gruber A."/>
            <person name="Hipkin R."/>
            <person name="Janech M."/>
            <person name="Kroth P."/>
            <person name="Leese F."/>
            <person name="Lindquist E."/>
            <person name="Lyon B.R."/>
            <person name="Martin J."/>
            <person name="Mayer C."/>
            <person name="Parker M."/>
            <person name="Quesneville H."/>
            <person name="Raymond J."/>
            <person name="Uhlig C."/>
            <person name="Valentin K.U."/>
            <person name="Worden A.Z."/>
            <person name="Armbrust E.V."/>
            <person name="Bowler C."/>
            <person name="Green B."/>
            <person name="Moulton V."/>
            <person name="Van Oosterhout C."/>
            <person name="Grigoriev I."/>
        </authorList>
    </citation>
    <scope>NUCLEOTIDE SEQUENCE [LARGE SCALE GENOMIC DNA]</scope>
    <source>
        <strain evidence="2 3">CCMP1102</strain>
    </source>
</reference>
<dbReference type="AlphaFoldDB" id="A0A1E7FYT5"/>
<proteinExistence type="predicted"/>
<sequence>MGGFKKEDIQKEDLLDRLCGDVSYFADTRFRFLIEWDPSSLTNSSLRWLPLHHAASKSSIRGFGSVFEAGIKYFPNKKGISLLFHSPLHFGPAPFRLAWDRFGYDEVMKIVEDTLIRYSDTPINITEALMMAAMNKNIHLACVYFLIRRQPDILHKLLSSKQATVTAMTIDSSTNEATSNNCDSEKLKRKKGT</sequence>
<protein>
    <submittedName>
        <fullName evidence="2">Uncharacterized protein</fullName>
    </submittedName>
</protein>
<gene>
    <name evidence="2" type="ORF">FRACYDRAFT_267498</name>
</gene>
<evidence type="ECO:0000313" key="3">
    <source>
        <dbReference type="Proteomes" id="UP000095751"/>
    </source>
</evidence>
<keyword evidence="3" id="KW-1185">Reference proteome</keyword>
<evidence type="ECO:0000313" key="2">
    <source>
        <dbReference type="EMBL" id="OEU23310.1"/>
    </source>
</evidence>
<organism evidence="2 3">
    <name type="scientific">Fragilariopsis cylindrus CCMP1102</name>
    <dbReference type="NCBI Taxonomy" id="635003"/>
    <lineage>
        <taxon>Eukaryota</taxon>
        <taxon>Sar</taxon>
        <taxon>Stramenopiles</taxon>
        <taxon>Ochrophyta</taxon>
        <taxon>Bacillariophyta</taxon>
        <taxon>Bacillariophyceae</taxon>
        <taxon>Bacillariophycidae</taxon>
        <taxon>Bacillariales</taxon>
        <taxon>Bacillariaceae</taxon>
        <taxon>Fragilariopsis</taxon>
    </lineage>
</organism>